<dbReference type="Proteomes" id="UP000499080">
    <property type="component" value="Unassembled WGS sequence"/>
</dbReference>
<name>A0A4Y2TY90_ARAVE</name>
<comment type="caution">
    <text evidence="2">The sequence shown here is derived from an EMBL/GenBank/DDBJ whole genome shotgun (WGS) entry which is preliminary data.</text>
</comment>
<evidence type="ECO:0000313" key="3">
    <source>
        <dbReference type="Proteomes" id="UP000499080"/>
    </source>
</evidence>
<keyword evidence="1" id="KW-1133">Transmembrane helix</keyword>
<dbReference type="AlphaFoldDB" id="A0A4Y2TY90"/>
<keyword evidence="3" id="KW-1185">Reference proteome</keyword>
<proteinExistence type="predicted"/>
<sequence>MVIFLPQSSSLGASYFYAFLSYFALKVVYKQQVLTPRSPLKLAPGAPIAPLPPGRYADGDCVTSKFSDERPNGRIKPSTRFAQSPSFYFHISDLKALLFL</sequence>
<accession>A0A4Y2TY90</accession>
<reference evidence="2 3" key="1">
    <citation type="journal article" date="2019" name="Sci. Rep.">
        <title>Orb-weaving spider Araneus ventricosus genome elucidates the spidroin gene catalogue.</title>
        <authorList>
            <person name="Kono N."/>
            <person name="Nakamura H."/>
            <person name="Ohtoshi R."/>
            <person name="Moran D.A.P."/>
            <person name="Shinohara A."/>
            <person name="Yoshida Y."/>
            <person name="Fujiwara M."/>
            <person name="Mori M."/>
            <person name="Tomita M."/>
            <person name="Arakawa K."/>
        </authorList>
    </citation>
    <scope>NUCLEOTIDE SEQUENCE [LARGE SCALE GENOMIC DNA]</scope>
</reference>
<organism evidence="2 3">
    <name type="scientific">Araneus ventricosus</name>
    <name type="common">Orbweaver spider</name>
    <name type="synonym">Epeira ventricosa</name>
    <dbReference type="NCBI Taxonomy" id="182803"/>
    <lineage>
        <taxon>Eukaryota</taxon>
        <taxon>Metazoa</taxon>
        <taxon>Ecdysozoa</taxon>
        <taxon>Arthropoda</taxon>
        <taxon>Chelicerata</taxon>
        <taxon>Arachnida</taxon>
        <taxon>Araneae</taxon>
        <taxon>Araneomorphae</taxon>
        <taxon>Entelegynae</taxon>
        <taxon>Araneoidea</taxon>
        <taxon>Araneidae</taxon>
        <taxon>Araneus</taxon>
    </lineage>
</organism>
<feature type="transmembrane region" description="Helical" evidence="1">
    <location>
        <begin position="12"/>
        <end position="29"/>
    </location>
</feature>
<evidence type="ECO:0000256" key="1">
    <source>
        <dbReference type="SAM" id="Phobius"/>
    </source>
</evidence>
<gene>
    <name evidence="2" type="ORF">AVEN_229433_1</name>
</gene>
<dbReference type="EMBL" id="BGPR01031367">
    <property type="protein sequence ID" value="GBO04390.1"/>
    <property type="molecule type" value="Genomic_DNA"/>
</dbReference>
<keyword evidence="1" id="KW-0472">Membrane</keyword>
<evidence type="ECO:0000313" key="2">
    <source>
        <dbReference type="EMBL" id="GBO04390.1"/>
    </source>
</evidence>
<protein>
    <submittedName>
        <fullName evidence="2">Uncharacterized protein</fullName>
    </submittedName>
</protein>
<keyword evidence="1" id="KW-0812">Transmembrane</keyword>